<evidence type="ECO:0000313" key="2">
    <source>
        <dbReference type="Proteomes" id="UP000013111"/>
    </source>
</evidence>
<name>A0A831A593_ERWAM</name>
<comment type="caution">
    <text evidence="1">The sequence shown here is derived from an EMBL/GenBank/DDBJ whole genome shotgun (WGS) entry which is preliminary data.</text>
</comment>
<reference evidence="1 2" key="2">
    <citation type="submission" date="2013-04" db="EMBL/GenBank/DDBJ databases">
        <title>Comparative genomics of 12 strains of Erwinia amylovora identifies a pan-genome with a large conserved core and provides insights into host specificity.</title>
        <authorList>
            <person name="Mann R.A."/>
            <person name="Smits T.H.M."/>
            <person name="Buehlmann A."/>
            <person name="Blom J."/>
            <person name="Goesmann A."/>
            <person name="Frey J.E."/>
            <person name="Plummer K.M."/>
            <person name="Beer S.V."/>
            <person name="Luck J."/>
            <person name="Duffy B."/>
            <person name="Rodoni B."/>
        </authorList>
    </citation>
    <scope>NUCLEOTIDE SEQUENCE [LARGE SCALE GENOMIC DNA]</scope>
    <source>
        <strain evidence="2">CFBP 1232</strain>
    </source>
</reference>
<evidence type="ECO:0000313" key="1">
    <source>
        <dbReference type="EMBL" id="CCO93978.1"/>
    </source>
</evidence>
<reference evidence="1 2" key="1">
    <citation type="submission" date="2012-11" db="EMBL/GenBank/DDBJ databases">
        <authorList>
            <person name="Linke B."/>
        </authorList>
    </citation>
    <scope>NUCLEOTIDE SEQUENCE [LARGE SCALE GENOMIC DNA]</scope>
    <source>
        <strain evidence="2">CFBP 1232</strain>
    </source>
</reference>
<sequence length="31" mass="3574">MQIGKLTSSKGKYTLIRHLQDKILFNKARAN</sequence>
<proteinExistence type="predicted"/>
<gene>
    <name evidence="1" type="ORF">BN437_2049</name>
</gene>
<accession>A0A831A593</accession>
<dbReference type="EMBL" id="CAPB01000021">
    <property type="protein sequence ID" value="CCO93978.1"/>
    <property type="molecule type" value="Genomic_DNA"/>
</dbReference>
<dbReference type="AlphaFoldDB" id="A0A831A593"/>
<organism evidence="1 2">
    <name type="scientific">Erwinia amylovora NBRC 12687 = CFBP 1232</name>
    <dbReference type="NCBI Taxonomy" id="1219359"/>
    <lineage>
        <taxon>Bacteria</taxon>
        <taxon>Pseudomonadati</taxon>
        <taxon>Pseudomonadota</taxon>
        <taxon>Gammaproteobacteria</taxon>
        <taxon>Enterobacterales</taxon>
        <taxon>Erwiniaceae</taxon>
        <taxon>Erwinia</taxon>
    </lineage>
</organism>
<protein>
    <submittedName>
        <fullName evidence="1">Uncharacterized protein</fullName>
    </submittedName>
</protein>
<dbReference type="Proteomes" id="UP000013111">
    <property type="component" value="Unassembled WGS sequence"/>
</dbReference>